<feature type="domain" description="CHAT" evidence="1">
    <location>
        <begin position="610"/>
        <end position="879"/>
    </location>
</feature>
<accession>A0A4Y7SHB3</accession>
<dbReference type="Proteomes" id="UP000298030">
    <property type="component" value="Unassembled WGS sequence"/>
</dbReference>
<dbReference type="EMBL" id="QPFP01000120">
    <property type="protein sequence ID" value="TEB21152.1"/>
    <property type="molecule type" value="Genomic_DNA"/>
</dbReference>
<protein>
    <recommendedName>
        <fullName evidence="1">CHAT domain-containing protein</fullName>
    </recommendedName>
</protein>
<dbReference type="OrthoDB" id="9991317at2759"/>
<dbReference type="InterPro" id="IPR024983">
    <property type="entry name" value="CHAT_dom"/>
</dbReference>
<evidence type="ECO:0000313" key="3">
    <source>
        <dbReference type="Proteomes" id="UP000298030"/>
    </source>
</evidence>
<organism evidence="2 3">
    <name type="scientific">Coprinellus micaceus</name>
    <name type="common">Glistening ink-cap mushroom</name>
    <name type="synonym">Coprinus micaceus</name>
    <dbReference type="NCBI Taxonomy" id="71717"/>
    <lineage>
        <taxon>Eukaryota</taxon>
        <taxon>Fungi</taxon>
        <taxon>Dikarya</taxon>
        <taxon>Basidiomycota</taxon>
        <taxon>Agaricomycotina</taxon>
        <taxon>Agaricomycetes</taxon>
        <taxon>Agaricomycetidae</taxon>
        <taxon>Agaricales</taxon>
        <taxon>Agaricineae</taxon>
        <taxon>Psathyrellaceae</taxon>
        <taxon>Coprinellus</taxon>
    </lineage>
</organism>
<dbReference type="STRING" id="71717.A0A4Y7SHB3"/>
<sequence>METSPDDDGWLSLFGLAYYTRFSQTCDLSDLDRAISAGCRGLELTPRTHQGAWDREYLITEMLSARFDATGCPHDLENATAARQGSVIPGAAKVESDSKPVANLLAWLKIHTESFPYFSRAEEALSITQRAVKILPQTHPALTRLFNIVGTWFLEHSKLEGCRADVDAAVLYFNATIELAPPDSVDLPFYSRNLAESLLIRDRFYQGEITNSSRPHGPGTVHTRDCDKDKRAIPHSLQQGIDLCARFRRHQNISLLAEGVSQIYNSMDLVPDGYPTFSQTVQVTILAYASWFSVTQDLAQLPEAIEACSRLLGITEGESINLPAIHFGMGVLQEHRCWTSEKPFSHGINEAIFHFKAGALCASGSQADRLEASLAWAQLSNRHYPRSLDTLHAFDTTLELVGGLDGHQPIFRGNYVQLRELSELPVQAAAAACRMDSPQKAIEWLERGRCLVWSHVSRLQAPLTQTDEHIFPLNDVVQQQTCRLNASQLPFDKFLSKMASLEDESWEKETRTLRAMPPFDAFGTPPVWSSVLENLPEQGPVVAINLCEDRCDAFGLLLGLNEPLHIPLPCFTLEKARKYRSEMKVQLNIRGLRGQEEGEIETETVERGAGPYRREIWWCPTGPLSFLPIHAAGVYGGVDCESLHDYAISSYTPSVTSLIDRVRDVSSIDPRRSGLFLTNQPQAPHQVRIPQTTAEVELIHAKAVGEGIRVHKMEGSEITPADCLHYMETYSAIHLACHASQNLTIPMKSHFRFHNGSLDLITIIKRDLKHADLAFLSACETSAGDESLSEEAIHLAAGMLAAGYRRVVATMWVIQDRHAPGVANDFYDYLWREGDGSASGGRAFDGRASAYALHHAIQRLRDRLGNSDGDLLAWIPYVHFGY</sequence>
<evidence type="ECO:0000259" key="1">
    <source>
        <dbReference type="Pfam" id="PF12770"/>
    </source>
</evidence>
<reference evidence="2 3" key="1">
    <citation type="journal article" date="2019" name="Nat. Ecol. Evol.">
        <title>Megaphylogeny resolves global patterns of mushroom evolution.</title>
        <authorList>
            <person name="Varga T."/>
            <person name="Krizsan K."/>
            <person name="Foldi C."/>
            <person name="Dima B."/>
            <person name="Sanchez-Garcia M."/>
            <person name="Sanchez-Ramirez S."/>
            <person name="Szollosi G.J."/>
            <person name="Szarkandi J.G."/>
            <person name="Papp V."/>
            <person name="Albert L."/>
            <person name="Andreopoulos W."/>
            <person name="Angelini C."/>
            <person name="Antonin V."/>
            <person name="Barry K.W."/>
            <person name="Bougher N.L."/>
            <person name="Buchanan P."/>
            <person name="Buyck B."/>
            <person name="Bense V."/>
            <person name="Catcheside P."/>
            <person name="Chovatia M."/>
            <person name="Cooper J."/>
            <person name="Damon W."/>
            <person name="Desjardin D."/>
            <person name="Finy P."/>
            <person name="Geml J."/>
            <person name="Haridas S."/>
            <person name="Hughes K."/>
            <person name="Justo A."/>
            <person name="Karasinski D."/>
            <person name="Kautmanova I."/>
            <person name="Kiss B."/>
            <person name="Kocsube S."/>
            <person name="Kotiranta H."/>
            <person name="LaButti K.M."/>
            <person name="Lechner B.E."/>
            <person name="Liimatainen K."/>
            <person name="Lipzen A."/>
            <person name="Lukacs Z."/>
            <person name="Mihaltcheva S."/>
            <person name="Morgado L.N."/>
            <person name="Niskanen T."/>
            <person name="Noordeloos M.E."/>
            <person name="Ohm R.A."/>
            <person name="Ortiz-Santana B."/>
            <person name="Ovrebo C."/>
            <person name="Racz N."/>
            <person name="Riley R."/>
            <person name="Savchenko A."/>
            <person name="Shiryaev A."/>
            <person name="Soop K."/>
            <person name="Spirin V."/>
            <person name="Szebenyi C."/>
            <person name="Tomsovsky M."/>
            <person name="Tulloss R.E."/>
            <person name="Uehling J."/>
            <person name="Grigoriev I.V."/>
            <person name="Vagvolgyi C."/>
            <person name="Papp T."/>
            <person name="Martin F.M."/>
            <person name="Miettinen O."/>
            <person name="Hibbett D.S."/>
            <person name="Nagy L.G."/>
        </authorList>
    </citation>
    <scope>NUCLEOTIDE SEQUENCE [LARGE SCALE GENOMIC DNA]</scope>
    <source>
        <strain evidence="2 3">FP101781</strain>
    </source>
</reference>
<evidence type="ECO:0000313" key="2">
    <source>
        <dbReference type="EMBL" id="TEB21152.1"/>
    </source>
</evidence>
<keyword evidence="3" id="KW-1185">Reference proteome</keyword>
<dbReference type="Pfam" id="PF12770">
    <property type="entry name" value="CHAT"/>
    <property type="match status" value="1"/>
</dbReference>
<dbReference type="AlphaFoldDB" id="A0A4Y7SHB3"/>
<gene>
    <name evidence="2" type="ORF">FA13DRAFT_1696228</name>
</gene>
<name>A0A4Y7SHB3_COPMI</name>
<proteinExistence type="predicted"/>
<comment type="caution">
    <text evidence="2">The sequence shown here is derived from an EMBL/GenBank/DDBJ whole genome shotgun (WGS) entry which is preliminary data.</text>
</comment>